<dbReference type="Gene3D" id="1.20.1600.10">
    <property type="entry name" value="Outer membrane efflux proteins (OEP)"/>
    <property type="match status" value="1"/>
</dbReference>
<evidence type="ECO:0000313" key="10">
    <source>
        <dbReference type="Proteomes" id="UP000199473"/>
    </source>
</evidence>
<dbReference type="Pfam" id="PF02321">
    <property type="entry name" value="OEP"/>
    <property type="match status" value="1"/>
</dbReference>
<evidence type="ECO:0000256" key="3">
    <source>
        <dbReference type="ARBA" id="ARBA00022448"/>
    </source>
</evidence>
<evidence type="ECO:0000256" key="4">
    <source>
        <dbReference type="ARBA" id="ARBA00022452"/>
    </source>
</evidence>
<evidence type="ECO:0000256" key="2">
    <source>
        <dbReference type="ARBA" id="ARBA00007613"/>
    </source>
</evidence>
<reference evidence="9 10" key="1">
    <citation type="submission" date="2016-10" db="EMBL/GenBank/DDBJ databases">
        <authorList>
            <person name="de Groot N.N."/>
        </authorList>
    </citation>
    <scope>NUCLEOTIDE SEQUENCE [LARGE SCALE GENOMIC DNA]</scope>
    <source>
        <strain evidence="9 10">DSM 19981</strain>
    </source>
</reference>
<dbReference type="Proteomes" id="UP000199473">
    <property type="component" value="Unassembled WGS sequence"/>
</dbReference>
<evidence type="ECO:0000313" key="9">
    <source>
        <dbReference type="EMBL" id="SFL16966.1"/>
    </source>
</evidence>
<sequence length="525" mass="57990">MCTGYVSTLTADGTSGRIGRYSLSVLGFLKWSGLIALAAAAWQPASAETTLSLRAFAEAVLLADDTLAGRRLDIDIAGADLRGARGAFEPSAFINGRRDRSNVENTAQERLQRGLSNSFDSRVTDFKVGLASRTESGGDVEFAYRIDRYRNNLQPQSLYGREFRSVVGVSVTQPLLRGAGRTFNRAPINIAEYEERLAEEIFRLSVQQRLADAVGSYIQFQEATERVELLRSSLEVAEQLVRTAQRMAALGARPGSAVIEAVVFRDTRRLQLEQARQDMVEARASMRSLLLATEGRLRDGPVPAAVQIRNVPRIGDRALTVPDVESMRNTAFERRSESRIAALRVARDSIRISAAENQLLPQLDITARYDLDGLSDSAQSSVGRAARGPNRVWGVGIELRVPLQGNQRARADHDAARLRRDQSELALVAARQRIANEVESTREAAEGAVRQLESQRALVMSQRELLRSADVQAEGGRMSGVELQRRRLELLQAEEQLLSRKAAAYRARFAIAFTSGRLAEELERD</sequence>
<keyword evidence="7" id="KW-0998">Cell outer membrane</keyword>
<keyword evidence="6" id="KW-0472">Membrane</keyword>
<evidence type="ECO:0000256" key="1">
    <source>
        <dbReference type="ARBA" id="ARBA00004442"/>
    </source>
</evidence>
<evidence type="ECO:0000256" key="8">
    <source>
        <dbReference type="SAM" id="Coils"/>
    </source>
</evidence>
<dbReference type="STRING" id="1123062.SAMN02745775_1334"/>
<evidence type="ECO:0000256" key="6">
    <source>
        <dbReference type="ARBA" id="ARBA00023136"/>
    </source>
</evidence>
<comment type="subcellular location">
    <subcellularLocation>
        <location evidence="1">Cell outer membrane</location>
    </subcellularLocation>
</comment>
<accession>A0A1I4FJF9</accession>
<evidence type="ECO:0000256" key="7">
    <source>
        <dbReference type="ARBA" id="ARBA00023237"/>
    </source>
</evidence>
<comment type="similarity">
    <text evidence="2">Belongs to the outer membrane factor (OMF) (TC 1.B.17) family.</text>
</comment>
<dbReference type="GO" id="GO:0009279">
    <property type="term" value="C:cell outer membrane"/>
    <property type="evidence" value="ECO:0007669"/>
    <property type="project" value="UniProtKB-SubCell"/>
</dbReference>
<gene>
    <name evidence="9" type="ORF">SAMN02745775_1334</name>
</gene>
<feature type="coiled-coil region" evidence="8">
    <location>
        <begin position="481"/>
        <end position="508"/>
    </location>
</feature>
<dbReference type="SUPFAM" id="SSF56954">
    <property type="entry name" value="Outer membrane efflux proteins (OEP)"/>
    <property type="match status" value="1"/>
</dbReference>
<dbReference type="InterPro" id="IPR051906">
    <property type="entry name" value="TolC-like"/>
</dbReference>
<name>A0A1I4FJF9_9PROT</name>
<dbReference type="GO" id="GO:0015288">
    <property type="term" value="F:porin activity"/>
    <property type="evidence" value="ECO:0007669"/>
    <property type="project" value="TreeGrafter"/>
</dbReference>
<dbReference type="GO" id="GO:1990281">
    <property type="term" value="C:efflux pump complex"/>
    <property type="evidence" value="ECO:0007669"/>
    <property type="project" value="TreeGrafter"/>
</dbReference>
<keyword evidence="10" id="KW-1185">Reference proteome</keyword>
<protein>
    <submittedName>
        <fullName evidence="9">Outer membrane protein TolC</fullName>
    </submittedName>
</protein>
<keyword evidence="3" id="KW-0813">Transport</keyword>
<keyword evidence="8" id="KW-0175">Coiled coil</keyword>
<dbReference type="AlphaFoldDB" id="A0A1I4FJF9"/>
<proteinExistence type="inferred from homology"/>
<organism evidence="9 10">
    <name type="scientific">Falsiroseomonas stagni DSM 19981</name>
    <dbReference type="NCBI Taxonomy" id="1123062"/>
    <lineage>
        <taxon>Bacteria</taxon>
        <taxon>Pseudomonadati</taxon>
        <taxon>Pseudomonadota</taxon>
        <taxon>Alphaproteobacteria</taxon>
        <taxon>Acetobacterales</taxon>
        <taxon>Roseomonadaceae</taxon>
        <taxon>Falsiroseomonas</taxon>
    </lineage>
</organism>
<dbReference type="EMBL" id="FOSQ01000033">
    <property type="protein sequence ID" value="SFL16966.1"/>
    <property type="molecule type" value="Genomic_DNA"/>
</dbReference>
<dbReference type="PANTHER" id="PTHR30026">
    <property type="entry name" value="OUTER MEMBRANE PROTEIN TOLC"/>
    <property type="match status" value="1"/>
</dbReference>
<evidence type="ECO:0000256" key="5">
    <source>
        <dbReference type="ARBA" id="ARBA00022692"/>
    </source>
</evidence>
<dbReference type="GO" id="GO:0015562">
    <property type="term" value="F:efflux transmembrane transporter activity"/>
    <property type="evidence" value="ECO:0007669"/>
    <property type="project" value="InterPro"/>
</dbReference>
<keyword evidence="4" id="KW-1134">Transmembrane beta strand</keyword>
<dbReference type="PANTHER" id="PTHR30026:SF20">
    <property type="entry name" value="OUTER MEMBRANE PROTEIN TOLC"/>
    <property type="match status" value="1"/>
</dbReference>
<keyword evidence="5" id="KW-0812">Transmembrane</keyword>
<dbReference type="InterPro" id="IPR003423">
    <property type="entry name" value="OMP_efflux"/>
</dbReference>
<dbReference type="OrthoDB" id="188180at2"/>